<evidence type="ECO:0000313" key="2">
    <source>
        <dbReference type="Proteomes" id="UP000789702"/>
    </source>
</evidence>
<sequence>IIMKQNLTSDKDLDIKNEFMIADEIINSMMNISSINHDSMYTSKLIDSRKIKSTYSLDTHDLH</sequence>
<accession>A0ACA9Q229</accession>
<proteinExistence type="predicted"/>
<protein>
    <submittedName>
        <fullName evidence="1">13827_t:CDS:1</fullName>
    </submittedName>
</protein>
<name>A0ACA9Q229_9GLOM</name>
<comment type="caution">
    <text evidence="1">The sequence shown here is derived from an EMBL/GenBank/DDBJ whole genome shotgun (WGS) entry which is preliminary data.</text>
</comment>
<keyword evidence="2" id="KW-1185">Reference proteome</keyword>
<organism evidence="1 2">
    <name type="scientific">Dentiscutata heterogama</name>
    <dbReference type="NCBI Taxonomy" id="1316150"/>
    <lineage>
        <taxon>Eukaryota</taxon>
        <taxon>Fungi</taxon>
        <taxon>Fungi incertae sedis</taxon>
        <taxon>Mucoromycota</taxon>
        <taxon>Glomeromycotina</taxon>
        <taxon>Glomeromycetes</taxon>
        <taxon>Diversisporales</taxon>
        <taxon>Gigasporaceae</taxon>
        <taxon>Dentiscutata</taxon>
    </lineage>
</organism>
<dbReference type="Proteomes" id="UP000789702">
    <property type="component" value="Unassembled WGS sequence"/>
</dbReference>
<feature type="non-terminal residue" evidence="1">
    <location>
        <position position="1"/>
    </location>
</feature>
<dbReference type="EMBL" id="CAJVPU010034586">
    <property type="protein sequence ID" value="CAG8725659.1"/>
    <property type="molecule type" value="Genomic_DNA"/>
</dbReference>
<reference evidence="1" key="1">
    <citation type="submission" date="2021-06" db="EMBL/GenBank/DDBJ databases">
        <authorList>
            <person name="Kallberg Y."/>
            <person name="Tangrot J."/>
            <person name="Rosling A."/>
        </authorList>
    </citation>
    <scope>NUCLEOTIDE SEQUENCE</scope>
    <source>
        <strain evidence="1">IL203A</strain>
    </source>
</reference>
<gene>
    <name evidence="1" type="ORF">DHETER_LOCUS13111</name>
</gene>
<evidence type="ECO:0000313" key="1">
    <source>
        <dbReference type="EMBL" id="CAG8725659.1"/>
    </source>
</evidence>